<dbReference type="Proteomes" id="UP000675880">
    <property type="component" value="Unassembled WGS sequence"/>
</dbReference>
<dbReference type="EMBL" id="CAJNBJ010000002">
    <property type="protein sequence ID" value="CAE6727739.1"/>
    <property type="molecule type" value="Genomic_DNA"/>
</dbReference>
<keyword evidence="3" id="KW-1185">Reference proteome</keyword>
<name>A0ABM8R1T6_9BACT</name>
<feature type="region of interest" description="Disordered" evidence="1">
    <location>
        <begin position="26"/>
        <end position="73"/>
    </location>
</feature>
<accession>A0ABM8R1T6</accession>
<evidence type="ECO:0000313" key="2">
    <source>
        <dbReference type="EMBL" id="CAE6727739.1"/>
    </source>
</evidence>
<sequence length="73" mass="8405">MPFSAWQAQRGWAQDFPALASFDITGSFRDSRFPNSEQPEQQHHDDRHGERPQADETPHTSPLFSLPNQRRSA</sequence>
<feature type="compositionally biased region" description="Polar residues" evidence="1">
    <location>
        <begin position="59"/>
        <end position="73"/>
    </location>
</feature>
<evidence type="ECO:0000313" key="3">
    <source>
        <dbReference type="Proteomes" id="UP000675880"/>
    </source>
</evidence>
<feature type="compositionally biased region" description="Basic and acidic residues" evidence="1">
    <location>
        <begin position="40"/>
        <end position="58"/>
    </location>
</feature>
<comment type="caution">
    <text evidence="2">The sequence shown here is derived from an EMBL/GenBank/DDBJ whole genome shotgun (WGS) entry which is preliminary data.</text>
</comment>
<proteinExistence type="predicted"/>
<organism evidence="2 3">
    <name type="scientific">Nitrospira defluvii</name>
    <dbReference type="NCBI Taxonomy" id="330214"/>
    <lineage>
        <taxon>Bacteria</taxon>
        <taxon>Pseudomonadati</taxon>
        <taxon>Nitrospirota</taxon>
        <taxon>Nitrospiria</taxon>
        <taxon>Nitrospirales</taxon>
        <taxon>Nitrospiraceae</taxon>
        <taxon>Nitrospira</taxon>
    </lineage>
</organism>
<gene>
    <name evidence="2" type="ORF">NSPZN2_100194</name>
</gene>
<protein>
    <submittedName>
        <fullName evidence="2">Uncharacterized protein</fullName>
    </submittedName>
</protein>
<evidence type="ECO:0000256" key="1">
    <source>
        <dbReference type="SAM" id="MobiDB-lite"/>
    </source>
</evidence>
<reference evidence="2 3" key="1">
    <citation type="submission" date="2021-02" db="EMBL/GenBank/DDBJ databases">
        <authorList>
            <person name="Han P."/>
        </authorList>
    </citation>
    <scope>NUCLEOTIDE SEQUENCE [LARGE SCALE GENOMIC DNA]</scope>
    <source>
        <strain evidence="2">Candidatus Nitrospira sp. ZN2</strain>
    </source>
</reference>